<reference evidence="14" key="3">
    <citation type="submission" date="2015-06" db="UniProtKB">
        <authorList>
            <consortium name="EnsemblMetazoa"/>
        </authorList>
    </citation>
    <scope>IDENTIFICATION</scope>
</reference>
<dbReference type="CDD" id="cd01416">
    <property type="entry name" value="SAICAR_synt_Ade5"/>
    <property type="match status" value="1"/>
</dbReference>
<dbReference type="SMART" id="SM01001">
    <property type="entry name" value="AIRC"/>
    <property type="match status" value="1"/>
</dbReference>
<dbReference type="InterPro" id="IPR028923">
    <property type="entry name" value="SAICAR_synt/ADE2_N"/>
</dbReference>
<evidence type="ECO:0000256" key="3">
    <source>
        <dbReference type="ARBA" id="ARBA00010478"/>
    </source>
</evidence>
<evidence type="ECO:0000256" key="2">
    <source>
        <dbReference type="ARBA" id="ARBA00004747"/>
    </source>
</evidence>
<reference evidence="13 15" key="2">
    <citation type="journal article" date="2013" name="Nature">
        <title>Insights into bilaterian evolution from three spiralian genomes.</title>
        <authorList>
            <person name="Simakov O."/>
            <person name="Marletaz F."/>
            <person name="Cho S.J."/>
            <person name="Edsinger-Gonzales E."/>
            <person name="Havlak P."/>
            <person name="Hellsten U."/>
            <person name="Kuo D.H."/>
            <person name="Larsson T."/>
            <person name="Lv J."/>
            <person name="Arendt D."/>
            <person name="Savage R."/>
            <person name="Osoegawa K."/>
            <person name="de Jong P."/>
            <person name="Grimwood J."/>
            <person name="Chapman J.A."/>
            <person name="Shapiro H."/>
            <person name="Aerts A."/>
            <person name="Otillar R.P."/>
            <person name="Terry A.Y."/>
            <person name="Boore J.L."/>
            <person name="Grigoriev I.V."/>
            <person name="Lindberg D.R."/>
            <person name="Seaver E.C."/>
            <person name="Weisblat D.A."/>
            <person name="Putnam N.H."/>
            <person name="Rokhsar D.S."/>
        </authorList>
    </citation>
    <scope>NUCLEOTIDE SEQUENCE</scope>
</reference>
<dbReference type="Pfam" id="PF01259">
    <property type="entry name" value="SAICAR_synt"/>
    <property type="match status" value="1"/>
</dbReference>
<keyword evidence="5" id="KW-0436">Ligase</keyword>
<evidence type="ECO:0000256" key="6">
    <source>
        <dbReference type="ARBA" id="ARBA00022741"/>
    </source>
</evidence>
<dbReference type="AlphaFoldDB" id="T1FNX9"/>
<reference evidence="15" key="1">
    <citation type="submission" date="2012-12" db="EMBL/GenBank/DDBJ databases">
        <authorList>
            <person name="Hellsten U."/>
            <person name="Grimwood J."/>
            <person name="Chapman J.A."/>
            <person name="Shapiro H."/>
            <person name="Aerts A."/>
            <person name="Otillar R.P."/>
            <person name="Terry A.Y."/>
            <person name="Boore J.L."/>
            <person name="Simakov O."/>
            <person name="Marletaz F."/>
            <person name="Cho S.-J."/>
            <person name="Edsinger-Gonzales E."/>
            <person name="Havlak P."/>
            <person name="Kuo D.-H."/>
            <person name="Larsson T."/>
            <person name="Lv J."/>
            <person name="Arendt D."/>
            <person name="Savage R."/>
            <person name="Osoegawa K."/>
            <person name="de Jong P."/>
            <person name="Lindberg D.R."/>
            <person name="Seaver E.C."/>
            <person name="Weisblat D.A."/>
            <person name="Putnam N.H."/>
            <person name="Grigoriev I.V."/>
            <person name="Rokhsar D.S."/>
        </authorList>
    </citation>
    <scope>NUCLEOTIDE SEQUENCE</scope>
</reference>
<keyword evidence="15" id="KW-1185">Reference proteome</keyword>
<comment type="pathway">
    <text evidence="2">Purine metabolism; IMP biosynthesis via de novo pathway; 5-amino-1-(5-phospho-D-ribosyl)imidazole-4-carboxylate from 5-amino-1-(5-phospho-D-ribosyl)imidazole (carboxylase route): step 1/1.</text>
</comment>
<feature type="domain" description="PurE" evidence="12">
    <location>
        <begin position="264"/>
        <end position="411"/>
    </location>
</feature>
<keyword evidence="6" id="KW-0547">Nucleotide-binding</keyword>
<evidence type="ECO:0000256" key="4">
    <source>
        <dbReference type="ARBA" id="ARBA00011020"/>
    </source>
</evidence>
<dbReference type="EMBL" id="AMQM01009068">
    <property type="status" value="NOT_ANNOTATED_CDS"/>
    <property type="molecule type" value="Genomic_DNA"/>
</dbReference>
<keyword evidence="9" id="KW-0067">ATP-binding</keyword>
<sequence>MEMDGLKVKRLNEGKTKVIYELEEDPNLVLIHSKDRITAGDGARSNELEGKAVISTSTNVAVYELLNRAGIKTHFVRSQTDRSFVARKCEMIPIEFVIRRVATGSFLKRNPGVPEGFKFYPVKLEYFFKDDAKHDPQWSYEQIITSNLTFSGVQITLTQLEIINKTAQCVFEILEKSWNELNCSLIDMKIEFGVDCEKKTILLADIIDSDSWRLWPSGDKRLMKDKQVYRDLKEVTTESLQVIKDNFKWVADQVQSMLAWKPRGKVAVLMGSSADLNLGEEIKKLIGSYGVECVLRVTSAHKGPDMTLKIVSEYEGQNIPCVLIAIAGRSNGLGPTVSANTSLPVINCPPISSEWGPYDIWSSLRLPSGLSCTTVLAPETAALNALRILALSDVTVWNKVKVDQLNNWVKLLVADEAVNK</sequence>
<dbReference type="FunFam" id="3.40.50.1970:FF:000006">
    <property type="entry name" value="Probable multifunctional protein ADE2"/>
    <property type="match status" value="1"/>
</dbReference>
<dbReference type="PROSITE" id="PS01057">
    <property type="entry name" value="SAICAR_SYNTHETASE_1"/>
    <property type="match status" value="1"/>
</dbReference>
<dbReference type="GO" id="GO:0006189">
    <property type="term" value="P:'de novo' IMP biosynthetic process"/>
    <property type="evidence" value="ECO:0000318"/>
    <property type="project" value="GO_Central"/>
</dbReference>
<dbReference type="UniPathway" id="UPA00074">
    <property type="reaction ID" value="UER00130"/>
</dbReference>
<keyword evidence="10" id="KW-0456">Lyase</keyword>
<proteinExistence type="inferred from homology"/>
<dbReference type="GO" id="GO:0005524">
    <property type="term" value="F:ATP binding"/>
    <property type="evidence" value="ECO:0007669"/>
    <property type="project" value="UniProtKB-KW"/>
</dbReference>
<comment type="pathway">
    <text evidence="1">Purine metabolism; IMP biosynthesis via de novo pathway; 5-amino-1-(5-phospho-D-ribosyl)imidazole-4-carboxamide from 5-amino-1-(5-phospho-D-ribosyl)imidazole-4-carboxylate: step 1/2.</text>
</comment>
<dbReference type="PROSITE" id="PS01058">
    <property type="entry name" value="SAICAR_SYNTHETASE_2"/>
    <property type="match status" value="1"/>
</dbReference>
<dbReference type="HOGENOM" id="CLU_061495_1_0_1"/>
<dbReference type="EnsemblMetazoa" id="HelroT186294">
    <property type="protein sequence ID" value="HelroP186294"/>
    <property type="gene ID" value="HelroG186294"/>
</dbReference>
<evidence type="ECO:0000256" key="1">
    <source>
        <dbReference type="ARBA" id="ARBA00004672"/>
    </source>
</evidence>
<comment type="similarity">
    <text evidence="3">In the C-terminal section; belongs to the AIR carboxylase family. Class II subfamily.</text>
</comment>
<dbReference type="InParanoid" id="T1FNX9"/>
<evidence type="ECO:0000256" key="5">
    <source>
        <dbReference type="ARBA" id="ARBA00022598"/>
    </source>
</evidence>
<dbReference type="InterPro" id="IPR050089">
    <property type="entry name" value="SAICAR_synthetase"/>
</dbReference>
<dbReference type="InterPro" id="IPR000031">
    <property type="entry name" value="PurE_dom"/>
</dbReference>
<dbReference type="FunCoup" id="T1FNX9">
    <property type="interactions" value="1330"/>
</dbReference>
<accession>T1FNX9</accession>
<evidence type="ECO:0000313" key="14">
    <source>
        <dbReference type="EnsemblMetazoa" id="HelroP186294"/>
    </source>
</evidence>
<dbReference type="GO" id="GO:0016831">
    <property type="term" value="F:carboxy-lyase activity"/>
    <property type="evidence" value="ECO:0007669"/>
    <property type="project" value="UniProtKB-KW"/>
</dbReference>
<dbReference type="eggNOG" id="KOG2835">
    <property type="taxonomic scope" value="Eukaryota"/>
</dbReference>
<evidence type="ECO:0000256" key="8">
    <source>
        <dbReference type="ARBA" id="ARBA00022793"/>
    </source>
</evidence>
<evidence type="ECO:0000256" key="9">
    <source>
        <dbReference type="ARBA" id="ARBA00022840"/>
    </source>
</evidence>
<dbReference type="PANTHER" id="PTHR43599:SF3">
    <property type="entry name" value="SI:DKEY-6E2.2"/>
    <property type="match status" value="1"/>
</dbReference>
<dbReference type="InterPro" id="IPR018236">
    <property type="entry name" value="SAICAR_synthetase_CS"/>
</dbReference>
<dbReference type="FunFam" id="3.30.470.20:FF:000020">
    <property type="entry name" value="Probable multifunctional protein ADE2"/>
    <property type="match status" value="1"/>
</dbReference>
<evidence type="ECO:0000259" key="12">
    <source>
        <dbReference type="SMART" id="SM01001"/>
    </source>
</evidence>
<dbReference type="SUPFAM" id="SSF52255">
    <property type="entry name" value="N5-CAIR mutase (phosphoribosylaminoimidazole carboxylase, PurE)"/>
    <property type="match status" value="1"/>
</dbReference>
<protein>
    <recommendedName>
        <fullName evidence="12">PurE domain-containing protein</fullName>
    </recommendedName>
</protein>
<dbReference type="GO" id="GO:0004639">
    <property type="term" value="F:phosphoribosylaminoimidazolesuccinocarboxamide synthase activity"/>
    <property type="evidence" value="ECO:0000318"/>
    <property type="project" value="GO_Central"/>
</dbReference>
<dbReference type="OrthoDB" id="9991235at2759"/>
<dbReference type="RefSeq" id="XP_009012168.1">
    <property type="nucleotide sequence ID" value="XM_009013920.1"/>
</dbReference>
<keyword evidence="11" id="KW-0511">Multifunctional enzyme</keyword>
<keyword evidence="8" id="KW-0210">Decarboxylase</keyword>
<dbReference type="OMA" id="WSDEQII"/>
<name>T1FNX9_HELRO</name>
<dbReference type="Gene3D" id="3.30.470.20">
    <property type="entry name" value="ATP-grasp fold, B domain"/>
    <property type="match status" value="1"/>
</dbReference>
<evidence type="ECO:0000256" key="11">
    <source>
        <dbReference type="ARBA" id="ARBA00023268"/>
    </source>
</evidence>
<dbReference type="EMBL" id="KB095920">
    <property type="protein sequence ID" value="ESO09736.1"/>
    <property type="molecule type" value="Genomic_DNA"/>
</dbReference>
<dbReference type="GeneID" id="20210526"/>
<dbReference type="CTD" id="20210526"/>
<evidence type="ECO:0000256" key="7">
    <source>
        <dbReference type="ARBA" id="ARBA00022755"/>
    </source>
</evidence>
<dbReference type="PANTHER" id="PTHR43599">
    <property type="entry name" value="MULTIFUNCTIONAL PROTEIN ADE2"/>
    <property type="match status" value="1"/>
</dbReference>
<dbReference type="HAMAP" id="MF_02045">
    <property type="entry name" value="PurE_classII"/>
    <property type="match status" value="1"/>
</dbReference>
<dbReference type="KEGG" id="hro:HELRODRAFT_186294"/>
<comment type="similarity">
    <text evidence="4">In the N-terminal section; belongs to the SAICAR synthetase family.</text>
</comment>
<evidence type="ECO:0000313" key="15">
    <source>
        <dbReference type="Proteomes" id="UP000015101"/>
    </source>
</evidence>
<evidence type="ECO:0000313" key="13">
    <source>
        <dbReference type="EMBL" id="ESO09736.1"/>
    </source>
</evidence>
<dbReference type="HAMAP" id="MF_00137">
    <property type="entry name" value="SAICAR_synth"/>
    <property type="match status" value="1"/>
</dbReference>
<dbReference type="Gene3D" id="3.30.200.20">
    <property type="entry name" value="Phosphorylase Kinase, domain 1"/>
    <property type="match status" value="1"/>
</dbReference>
<keyword evidence="7" id="KW-0658">Purine biosynthesis</keyword>
<organism evidence="14 15">
    <name type="scientific">Helobdella robusta</name>
    <name type="common">Californian leech</name>
    <dbReference type="NCBI Taxonomy" id="6412"/>
    <lineage>
        <taxon>Eukaryota</taxon>
        <taxon>Metazoa</taxon>
        <taxon>Spiralia</taxon>
        <taxon>Lophotrochozoa</taxon>
        <taxon>Annelida</taxon>
        <taxon>Clitellata</taxon>
        <taxon>Hirudinea</taxon>
        <taxon>Rhynchobdellida</taxon>
        <taxon>Glossiphoniidae</taxon>
        <taxon>Helobdella</taxon>
    </lineage>
</organism>
<evidence type="ECO:0000256" key="10">
    <source>
        <dbReference type="ARBA" id="ARBA00023239"/>
    </source>
</evidence>
<dbReference type="Proteomes" id="UP000015101">
    <property type="component" value="Unassembled WGS sequence"/>
</dbReference>
<dbReference type="Pfam" id="PF00731">
    <property type="entry name" value="AIRC"/>
    <property type="match status" value="1"/>
</dbReference>
<dbReference type="FunFam" id="3.30.200.20:FF:000183">
    <property type="entry name" value="Probable multifunctional protein ADE2"/>
    <property type="match status" value="1"/>
</dbReference>
<dbReference type="STRING" id="6412.T1FNX9"/>
<dbReference type="InterPro" id="IPR033626">
    <property type="entry name" value="PurE_classII"/>
</dbReference>
<dbReference type="SUPFAM" id="SSF56104">
    <property type="entry name" value="SAICAR synthase-like"/>
    <property type="match status" value="1"/>
</dbReference>
<gene>
    <name evidence="14" type="primary">20210526</name>
    <name evidence="13" type="ORF">HELRODRAFT_186294</name>
</gene>
<dbReference type="Gene3D" id="3.40.50.1970">
    <property type="match status" value="1"/>
</dbReference>